<dbReference type="PANTHER" id="PTHR11228:SF34">
    <property type="entry name" value="TUNGSTEN-CONTAINING ALDEHYDE FERREDOXIN OXIDOREDUCTASE COFACTOR MODIFYING PROTEIN"/>
    <property type="match status" value="1"/>
</dbReference>
<dbReference type="STRING" id="523849.OCC_10850"/>
<dbReference type="NCBIfam" id="TIGR04085">
    <property type="entry name" value="rSAM_more_4Fe4S"/>
    <property type="match status" value="1"/>
</dbReference>
<dbReference type="InterPro" id="IPR050377">
    <property type="entry name" value="Radical_SAM_PqqE_MftC-like"/>
</dbReference>
<evidence type="ECO:0000313" key="3">
    <source>
        <dbReference type="Proteomes" id="UP000015502"/>
    </source>
</evidence>
<reference evidence="2 3" key="1">
    <citation type="journal article" date="2012" name="J. Bacteriol.">
        <title>Genome sequence of the model hyperthermophilic archaeon Thermococcus litoralis NS-C.</title>
        <authorList>
            <person name="Gardner A.F."/>
            <person name="Kumar S."/>
            <person name="Perler F.B."/>
        </authorList>
    </citation>
    <scope>NUCLEOTIDE SEQUENCE [LARGE SCALE GENOMIC DNA]</scope>
    <source>
        <strain evidence="3">ATCC 51850 / DSM 5473 / JCM 8560 / NS-C</strain>
    </source>
</reference>
<dbReference type="RefSeq" id="WP_004069940.1">
    <property type="nucleotide sequence ID" value="NC_022084.1"/>
</dbReference>
<dbReference type="PaxDb" id="523849-OCC_10850"/>
<dbReference type="AlphaFoldDB" id="H3ZR20"/>
<name>H3ZR20_THELN</name>
<proteinExistence type="predicted"/>
<feature type="domain" description="4Fe4S-binding SPASM" evidence="1">
    <location>
        <begin position="221"/>
        <end position="277"/>
    </location>
</feature>
<dbReference type="EMBL" id="CP006670">
    <property type="protein sequence ID" value="EHR77596.1"/>
    <property type="molecule type" value="Genomic_DNA"/>
</dbReference>
<dbReference type="InterPro" id="IPR013785">
    <property type="entry name" value="Aldolase_TIM"/>
</dbReference>
<dbReference type="Pfam" id="PF13186">
    <property type="entry name" value="SPASM"/>
    <property type="match status" value="1"/>
</dbReference>
<gene>
    <name evidence="2" type="ORF">OCC_10850</name>
</gene>
<dbReference type="SUPFAM" id="SSF102114">
    <property type="entry name" value="Radical SAM enzymes"/>
    <property type="match status" value="1"/>
</dbReference>
<organism evidence="2 3">
    <name type="scientific">Thermococcus litoralis (strain ATCC 51850 / DSM 5473 / JCM 8560 / NS-C)</name>
    <dbReference type="NCBI Taxonomy" id="523849"/>
    <lineage>
        <taxon>Archaea</taxon>
        <taxon>Methanobacteriati</taxon>
        <taxon>Methanobacteriota</taxon>
        <taxon>Thermococci</taxon>
        <taxon>Thermococcales</taxon>
        <taxon>Thermococcaceae</taxon>
        <taxon>Thermococcus</taxon>
    </lineage>
</organism>
<dbReference type="KEGG" id="tlt:OCC_10850"/>
<protein>
    <submittedName>
        <fullName evidence="2">Fe-S oxidoreductase</fullName>
    </submittedName>
</protein>
<dbReference type="OrthoDB" id="30736at2157"/>
<keyword evidence="3" id="KW-1185">Reference proteome</keyword>
<dbReference type="InterPro" id="IPR023885">
    <property type="entry name" value="4Fe4S-binding_SPASM_dom"/>
</dbReference>
<dbReference type="InterPro" id="IPR058240">
    <property type="entry name" value="rSAM_sf"/>
</dbReference>
<dbReference type="GeneID" id="16549431"/>
<dbReference type="HOGENOM" id="CLU_902006_0_0_2"/>
<evidence type="ECO:0000313" key="2">
    <source>
        <dbReference type="EMBL" id="EHR77596.1"/>
    </source>
</evidence>
<accession>H3ZR20</accession>
<sequence>MDSSDHWKFSVNRLKIATVAKPPWSYKSHNGKLERIILSLGSGKGKFSEICGIPRSLGCIGNNRFILRDEKIGIEEIERVVKEFTRLGGREIYLVNYDEVEELIEISRHISASFPGDVFTTIRIEDIDALDPVEGLKVIVEMEYSEDALSELEHLKWAHGALIMARYTEYTELLQQKVEFPGEVYVDILFPGSLKNVEFNLFEVKKLLPSSPNKYHSCLAGTIAIAADGYITPCPLLRNFVVGNIRKDKLWYLPRRKVLNQFWTLTKDNITLCRSCPFKYTCHDCRALEYQASGDIHGIEYCEFLGIKVNQNPE</sequence>
<dbReference type="PANTHER" id="PTHR11228">
    <property type="entry name" value="RADICAL SAM DOMAIN PROTEIN"/>
    <property type="match status" value="1"/>
</dbReference>
<dbReference type="Proteomes" id="UP000015502">
    <property type="component" value="Chromosome"/>
</dbReference>
<evidence type="ECO:0000259" key="1">
    <source>
        <dbReference type="Pfam" id="PF13186"/>
    </source>
</evidence>
<dbReference type="Gene3D" id="3.20.20.70">
    <property type="entry name" value="Aldolase class I"/>
    <property type="match status" value="1"/>
</dbReference>